<keyword evidence="2 5" id="KW-0812">Transmembrane</keyword>
<name>A0AA95KG52_9GAMM</name>
<evidence type="ECO:0000256" key="2">
    <source>
        <dbReference type="ARBA" id="ARBA00022692"/>
    </source>
</evidence>
<evidence type="ECO:0000259" key="6">
    <source>
        <dbReference type="Pfam" id="PF04932"/>
    </source>
</evidence>
<accession>A0AA95KG52</accession>
<dbReference type="AlphaFoldDB" id="A0AA95KG52"/>
<keyword evidence="3 5" id="KW-1133">Transmembrane helix</keyword>
<feature type="transmembrane region" description="Helical" evidence="5">
    <location>
        <begin position="95"/>
        <end position="113"/>
    </location>
</feature>
<keyword evidence="4 5" id="KW-0472">Membrane</keyword>
<evidence type="ECO:0000313" key="7">
    <source>
        <dbReference type="EMBL" id="WGZ92249.1"/>
    </source>
</evidence>
<feature type="transmembrane region" description="Helical" evidence="5">
    <location>
        <begin position="371"/>
        <end position="390"/>
    </location>
</feature>
<dbReference type="GO" id="GO:0016020">
    <property type="term" value="C:membrane"/>
    <property type="evidence" value="ECO:0007669"/>
    <property type="project" value="UniProtKB-SubCell"/>
</dbReference>
<dbReference type="EMBL" id="CP124755">
    <property type="protein sequence ID" value="WGZ92249.1"/>
    <property type="molecule type" value="Genomic_DNA"/>
</dbReference>
<feature type="transmembrane region" description="Helical" evidence="5">
    <location>
        <begin position="349"/>
        <end position="365"/>
    </location>
</feature>
<dbReference type="Proteomes" id="UP001300672">
    <property type="component" value="Chromosome"/>
</dbReference>
<dbReference type="InterPro" id="IPR007016">
    <property type="entry name" value="O-antigen_ligase-rel_domated"/>
</dbReference>
<reference evidence="7" key="2">
    <citation type="submission" date="2023-04" db="EMBL/GenBank/DDBJ databases">
        <authorList>
            <person name="Beletskiy A.V."/>
            <person name="Mardanov A.V."/>
            <person name="Ravin N.V."/>
        </authorList>
    </citation>
    <scope>NUCLEOTIDE SEQUENCE</scope>
    <source>
        <strain evidence="7">GKL-01</strain>
    </source>
</reference>
<evidence type="ECO:0000256" key="5">
    <source>
        <dbReference type="SAM" id="Phobius"/>
    </source>
</evidence>
<feature type="transmembrane region" description="Helical" evidence="5">
    <location>
        <begin position="65"/>
        <end position="83"/>
    </location>
</feature>
<proteinExistence type="predicted"/>
<dbReference type="PANTHER" id="PTHR37422:SF13">
    <property type="entry name" value="LIPOPOLYSACCHARIDE BIOSYNTHESIS PROTEIN PA4999-RELATED"/>
    <property type="match status" value="1"/>
</dbReference>
<feature type="transmembrane region" description="Helical" evidence="5">
    <location>
        <begin position="209"/>
        <end position="227"/>
    </location>
</feature>
<reference evidence="7" key="1">
    <citation type="journal article" date="2023" name="Int. J. Mol. Sci.">
        <title>Metagenomics Revealed a New Genus 'Candidatus Thiocaldithrix dubininis' gen. nov., sp. nov. and a New Species 'Candidatus Thiothrix putei' sp. nov. in the Family Thiotrichaceae, Some Members of Which Have Traits of Both Na+- and H+-Motive Energetics.</title>
        <authorList>
            <person name="Ravin N.V."/>
            <person name="Muntyan M.S."/>
            <person name="Smolyakov D.D."/>
            <person name="Rudenko T.S."/>
            <person name="Beletsky A.V."/>
            <person name="Mardanov A.V."/>
            <person name="Grabovich M.Y."/>
        </authorList>
    </citation>
    <scope>NUCLEOTIDE SEQUENCE</scope>
    <source>
        <strain evidence="7">GKL-01</strain>
    </source>
</reference>
<sequence>MNAVLNATKFFTFLLILALPNLSGEGGLEIAGMSLVKITAPIALGFSIILILLGSPIRFVTDFNVASLLYISWVIFSYVWAVMPGSYDTNQAVDPIQAINNNFYILLVSWLLLQIIETETDLKWSAFAYVLGAAWLIYLAITSYQTGITVERVDIKGHDPNELSVKVALALPLMIYLMINAQAKFYWIIGWFFVPFAIFSILITASRTGAIVLVLGLLSFWVLPQRLGVWAKSIMLILAITSLIMIASFVSPAAVERLLSTGSELSEGTLNERSIIWQYAFEVWQQHPIVGQGIGSFRRIINEYNVNLTAHNSFIGIAVEQGIIGLLFYLAVLLVIAQYVIRLPSALKTLLSLLLGIVILGQMSMTLQDRLYIWFIYTWSVLVFYVNNSVPNSYSWLLQQHNSARLTTV</sequence>
<comment type="subcellular location">
    <subcellularLocation>
        <location evidence="1">Membrane</location>
        <topology evidence="1">Multi-pass membrane protein</topology>
    </subcellularLocation>
</comment>
<evidence type="ECO:0000256" key="4">
    <source>
        <dbReference type="ARBA" id="ARBA00023136"/>
    </source>
</evidence>
<feature type="transmembrane region" description="Helical" evidence="5">
    <location>
        <begin position="34"/>
        <end position="53"/>
    </location>
</feature>
<organism evidence="7">
    <name type="scientific">Candidatus Thiocaldithrix dubininis</name>
    <dbReference type="NCBI Taxonomy" id="3080823"/>
    <lineage>
        <taxon>Bacteria</taxon>
        <taxon>Pseudomonadati</taxon>
        <taxon>Pseudomonadota</taxon>
        <taxon>Gammaproteobacteria</taxon>
        <taxon>Thiotrichales</taxon>
        <taxon>Thiotrichaceae</taxon>
        <taxon>Candidatus Thiocaldithrix</taxon>
    </lineage>
</organism>
<dbReference type="KEGG" id="tdu:QJT80_07120"/>
<feature type="domain" description="O-antigen ligase-related" evidence="6">
    <location>
        <begin position="196"/>
        <end position="330"/>
    </location>
</feature>
<evidence type="ECO:0000256" key="3">
    <source>
        <dbReference type="ARBA" id="ARBA00022989"/>
    </source>
</evidence>
<evidence type="ECO:0000256" key="1">
    <source>
        <dbReference type="ARBA" id="ARBA00004141"/>
    </source>
</evidence>
<feature type="transmembrane region" description="Helical" evidence="5">
    <location>
        <begin position="314"/>
        <end position="337"/>
    </location>
</feature>
<dbReference type="InterPro" id="IPR051533">
    <property type="entry name" value="WaaL-like"/>
</dbReference>
<feature type="transmembrane region" description="Helical" evidence="5">
    <location>
        <begin position="125"/>
        <end position="143"/>
    </location>
</feature>
<protein>
    <submittedName>
        <fullName evidence="7">O-antigen ligase family protein</fullName>
    </submittedName>
</protein>
<keyword evidence="7" id="KW-0436">Ligase</keyword>
<dbReference type="Pfam" id="PF04932">
    <property type="entry name" value="Wzy_C"/>
    <property type="match status" value="1"/>
</dbReference>
<dbReference type="GO" id="GO:0016874">
    <property type="term" value="F:ligase activity"/>
    <property type="evidence" value="ECO:0007669"/>
    <property type="project" value="UniProtKB-KW"/>
</dbReference>
<gene>
    <name evidence="7" type="ORF">QJT80_07120</name>
</gene>
<feature type="transmembrane region" description="Helical" evidence="5">
    <location>
        <begin position="234"/>
        <end position="255"/>
    </location>
</feature>
<dbReference type="PANTHER" id="PTHR37422">
    <property type="entry name" value="TEICHURONIC ACID BIOSYNTHESIS PROTEIN TUAE"/>
    <property type="match status" value="1"/>
</dbReference>